<feature type="transmembrane region" description="Helical" evidence="1">
    <location>
        <begin position="33"/>
        <end position="52"/>
    </location>
</feature>
<dbReference type="AlphaFoldDB" id="A0A286GIQ3"/>
<feature type="transmembrane region" description="Helical" evidence="1">
    <location>
        <begin position="96"/>
        <end position="117"/>
    </location>
</feature>
<accession>A0A286GIQ3</accession>
<feature type="transmembrane region" description="Helical" evidence="1">
    <location>
        <begin position="247"/>
        <end position="267"/>
    </location>
</feature>
<dbReference type="RefSeq" id="WP_245913442.1">
    <property type="nucleotide sequence ID" value="NZ_OCNJ01000004.1"/>
</dbReference>
<keyword evidence="1" id="KW-1133">Transmembrane helix</keyword>
<keyword evidence="3" id="KW-1185">Reference proteome</keyword>
<feature type="transmembrane region" description="Helical" evidence="1">
    <location>
        <begin position="64"/>
        <end position="84"/>
    </location>
</feature>
<reference evidence="2 3" key="1">
    <citation type="submission" date="2017-09" db="EMBL/GenBank/DDBJ databases">
        <authorList>
            <person name="Ehlers B."/>
            <person name="Leendertz F.H."/>
        </authorList>
    </citation>
    <scope>NUCLEOTIDE SEQUENCE [LARGE SCALE GENOMIC DNA]</scope>
    <source>
        <strain evidence="2 3">USBA 140</strain>
    </source>
</reference>
<evidence type="ECO:0000313" key="2">
    <source>
        <dbReference type="EMBL" id="SOD95417.1"/>
    </source>
</evidence>
<gene>
    <name evidence="2" type="ORF">SAMN05421508_104333</name>
</gene>
<dbReference type="EMBL" id="OCNJ01000004">
    <property type="protein sequence ID" value="SOD95417.1"/>
    <property type="molecule type" value="Genomic_DNA"/>
</dbReference>
<evidence type="ECO:0000313" key="3">
    <source>
        <dbReference type="Proteomes" id="UP000219621"/>
    </source>
</evidence>
<keyword evidence="1" id="KW-0472">Membrane</keyword>
<feature type="transmembrane region" description="Helical" evidence="1">
    <location>
        <begin position="207"/>
        <end position="227"/>
    </location>
</feature>
<sequence length="272" mass="27600">MQLLHGAAALLAFSGMADSGLEHTRAHYRNPAMGVAPSLGALGLVTALRGLLSRRRTGRGAEAIYGALAATGAGGLGFHAYNILKRPGGLGWMNLFYGAPLGAPGTMLLAGLFGLAAKRLEEPGAEHGPRTLIGGGRRTRRSAAQRLGLAASVGLVGTVAEVALLHFRGAWQNPYMVLPVTVPPAAAVALAAAAVQPGPAVIAAARSLSGATALLGLAGVAFHAYGIHRNMGGWKTWSQMILQGPPLPAPPGFTGVALAGLAALLLLEDEEP</sequence>
<feature type="transmembrane region" description="Helical" evidence="1">
    <location>
        <begin position="147"/>
        <end position="169"/>
    </location>
</feature>
<organism evidence="2 3">
    <name type="scientific">Caenispirillum bisanense</name>
    <dbReference type="NCBI Taxonomy" id="414052"/>
    <lineage>
        <taxon>Bacteria</taxon>
        <taxon>Pseudomonadati</taxon>
        <taxon>Pseudomonadota</taxon>
        <taxon>Alphaproteobacteria</taxon>
        <taxon>Rhodospirillales</taxon>
        <taxon>Novispirillaceae</taxon>
        <taxon>Caenispirillum</taxon>
    </lineage>
</organism>
<keyword evidence="1" id="KW-0812">Transmembrane</keyword>
<feature type="transmembrane region" description="Helical" evidence="1">
    <location>
        <begin position="175"/>
        <end position="195"/>
    </location>
</feature>
<proteinExistence type="predicted"/>
<dbReference type="Proteomes" id="UP000219621">
    <property type="component" value="Unassembled WGS sequence"/>
</dbReference>
<name>A0A286GIQ3_9PROT</name>
<protein>
    <submittedName>
        <fullName evidence="2">Uncharacterized protein</fullName>
    </submittedName>
</protein>
<evidence type="ECO:0000256" key="1">
    <source>
        <dbReference type="SAM" id="Phobius"/>
    </source>
</evidence>